<dbReference type="AlphaFoldDB" id="A0A4P9WWC2"/>
<dbReference type="PANTHER" id="PTHR19879">
    <property type="entry name" value="TRANSCRIPTION INITIATION FACTOR TFIID"/>
    <property type="match status" value="1"/>
</dbReference>
<name>A0A4P9WWC2_9FUNG</name>
<sequence>MLSVEADGHYVAVALIHDYLRRRGLVDTLTQLRAELPSDAFEDDDADSDDDEGGTVAGDAGAASTTDAGASRRGVQAVSGIPKGPNPAGLGYPGGLLQLIQTAQDHREQEKREQNPHKERPSIAKWLPLNPKPRHYPKTPQEIFEQTHSRSIIRALPLGLSESRPELARVVSCSLDKTLRVTDYGTGRLLAISALLGANPLDLAIHPRHAYVAVTDMSGTVSLLSLPGLDLCASVKAHHKYATRVVFTPDGHGLVTAGYDHELVYFRIVVAKTLAVAQALPTAGADAADESEASAPLNQAHAEGATETQVSLEKLQSWTMTNVPEALVFLDHPLQLAPSERLDLLVLVRGDHMMHHLALDPPSEPRTSAQADAPAHPWIHDAGRLNMNPRGDSWVSFTGLDLSLSPCGKFACVYTDSATGRLLVYRLPEPTVTASQPDAREATRMTPLWCVQELYGVESSPFAKPCAVWDPQGDVIWATSEDHAIVGFHVASGRVVSRLVGHAEAVRSLAIAPDASCLRSSSSSPRPVAGYDGGINAGVVVEFGVGVVAVSAGVGETGDVGAVFPALARGVPVAGSRLAWSLPKHGVQNGRFSTVPTLAPSSKTAPQSEQKK</sequence>
<gene>
    <name evidence="2" type="ORF">CAUPRSCDRAFT_10704</name>
</gene>
<dbReference type="InterPro" id="IPR001680">
    <property type="entry name" value="WD40_rpt"/>
</dbReference>
<dbReference type="SMART" id="SM00320">
    <property type="entry name" value="WD40"/>
    <property type="match status" value="4"/>
</dbReference>
<evidence type="ECO:0000313" key="2">
    <source>
        <dbReference type="EMBL" id="RKO97634.1"/>
    </source>
</evidence>
<dbReference type="InterPro" id="IPR015943">
    <property type="entry name" value="WD40/YVTN_repeat-like_dom_sf"/>
</dbReference>
<feature type="compositionally biased region" description="Acidic residues" evidence="1">
    <location>
        <begin position="40"/>
        <end position="53"/>
    </location>
</feature>
<accession>A0A4P9WWC2</accession>
<proteinExistence type="predicted"/>
<evidence type="ECO:0000256" key="1">
    <source>
        <dbReference type="SAM" id="MobiDB-lite"/>
    </source>
</evidence>
<reference evidence="3" key="1">
    <citation type="journal article" date="2018" name="Nat. Microbiol.">
        <title>Leveraging single-cell genomics to expand the fungal tree of life.</title>
        <authorList>
            <person name="Ahrendt S.R."/>
            <person name="Quandt C.A."/>
            <person name="Ciobanu D."/>
            <person name="Clum A."/>
            <person name="Salamov A."/>
            <person name="Andreopoulos B."/>
            <person name="Cheng J.F."/>
            <person name="Woyke T."/>
            <person name="Pelin A."/>
            <person name="Henrissat B."/>
            <person name="Reynolds N.K."/>
            <person name="Benny G.L."/>
            <person name="Smith M.E."/>
            <person name="James T.Y."/>
            <person name="Grigoriev I.V."/>
        </authorList>
    </citation>
    <scope>NUCLEOTIDE SEQUENCE [LARGE SCALE GENOMIC DNA]</scope>
    <source>
        <strain evidence="3">ATCC 52028</strain>
    </source>
</reference>
<dbReference type="SUPFAM" id="SSF50978">
    <property type="entry name" value="WD40 repeat-like"/>
    <property type="match status" value="1"/>
</dbReference>
<feature type="compositionally biased region" description="Low complexity" evidence="1">
    <location>
        <begin position="57"/>
        <end position="69"/>
    </location>
</feature>
<protein>
    <submittedName>
        <fullName evidence="2">WD40 repeat-like protein</fullName>
    </submittedName>
</protein>
<dbReference type="EMBL" id="ML009207">
    <property type="protein sequence ID" value="RKO97634.1"/>
    <property type="molecule type" value="Genomic_DNA"/>
</dbReference>
<organism evidence="2 3">
    <name type="scientific">Caulochytrium protostelioides</name>
    <dbReference type="NCBI Taxonomy" id="1555241"/>
    <lineage>
        <taxon>Eukaryota</taxon>
        <taxon>Fungi</taxon>
        <taxon>Fungi incertae sedis</taxon>
        <taxon>Chytridiomycota</taxon>
        <taxon>Chytridiomycota incertae sedis</taxon>
        <taxon>Chytridiomycetes</taxon>
        <taxon>Caulochytriales</taxon>
        <taxon>Caulochytriaceae</taxon>
        <taxon>Caulochytrium</taxon>
    </lineage>
</organism>
<dbReference type="PANTHER" id="PTHR19879:SF9">
    <property type="entry name" value="TRANSCRIPTION INITIATION FACTOR TFIID SUBUNIT 5"/>
    <property type="match status" value="1"/>
</dbReference>
<feature type="region of interest" description="Disordered" evidence="1">
    <location>
        <begin position="40"/>
        <end position="134"/>
    </location>
</feature>
<feature type="region of interest" description="Disordered" evidence="1">
    <location>
        <begin position="591"/>
        <end position="612"/>
    </location>
</feature>
<dbReference type="Proteomes" id="UP000268535">
    <property type="component" value="Unassembled WGS sequence"/>
</dbReference>
<evidence type="ECO:0000313" key="3">
    <source>
        <dbReference type="Proteomes" id="UP000268535"/>
    </source>
</evidence>
<dbReference type="Gene3D" id="2.130.10.10">
    <property type="entry name" value="YVTN repeat-like/Quinoprotein amine dehydrogenase"/>
    <property type="match status" value="2"/>
</dbReference>
<feature type="compositionally biased region" description="Basic and acidic residues" evidence="1">
    <location>
        <begin position="104"/>
        <end position="122"/>
    </location>
</feature>
<dbReference type="InterPro" id="IPR036322">
    <property type="entry name" value="WD40_repeat_dom_sf"/>
</dbReference>